<evidence type="ECO:0000259" key="3">
    <source>
        <dbReference type="PROSITE" id="PS51272"/>
    </source>
</evidence>
<dbReference type="Pfam" id="PF00395">
    <property type="entry name" value="SLH"/>
    <property type="match status" value="2"/>
</dbReference>
<gene>
    <name evidence="4" type="ORF">NE579_08645</name>
</gene>
<evidence type="ECO:0000313" key="4">
    <source>
        <dbReference type="EMBL" id="MCQ4770531.1"/>
    </source>
</evidence>
<dbReference type="Proteomes" id="UP001204562">
    <property type="component" value="Unassembled WGS sequence"/>
</dbReference>
<dbReference type="InterPro" id="IPR001119">
    <property type="entry name" value="SLH_dom"/>
</dbReference>
<protein>
    <submittedName>
        <fullName evidence="4">S-layer homology domain-containing protein</fullName>
    </submittedName>
</protein>
<name>A0AAW5JK20_9FIRM</name>
<dbReference type="RefSeq" id="WP_256303965.1">
    <property type="nucleotide sequence ID" value="NZ_JANFYS010000016.1"/>
</dbReference>
<keyword evidence="2" id="KW-0732">Signal</keyword>
<dbReference type="PROSITE" id="PS51272">
    <property type="entry name" value="SLH"/>
    <property type="match status" value="2"/>
</dbReference>
<feature type="chain" id="PRO_5043363846" evidence="2">
    <location>
        <begin position="26"/>
        <end position="470"/>
    </location>
</feature>
<dbReference type="SUPFAM" id="SSF49373">
    <property type="entry name" value="Invasin/intimin cell-adhesion fragments"/>
    <property type="match status" value="1"/>
</dbReference>
<dbReference type="EMBL" id="JANFYS010000016">
    <property type="protein sequence ID" value="MCQ4770531.1"/>
    <property type="molecule type" value="Genomic_DNA"/>
</dbReference>
<comment type="caution">
    <text evidence="4">The sequence shown here is derived from an EMBL/GenBank/DDBJ whole genome shotgun (WGS) entry which is preliminary data.</text>
</comment>
<dbReference type="InterPro" id="IPR008964">
    <property type="entry name" value="Invasin/intimin_cell_adhesion"/>
</dbReference>
<evidence type="ECO:0000256" key="2">
    <source>
        <dbReference type="SAM" id="SignalP"/>
    </source>
</evidence>
<sequence length="470" mass="50266">MKKQLFSLILAFSLCLCLLPASASAVTSSNLLVNPSFEDGLNGWVCPDGKWGTVEYESGYEPQDGSSFAWPTGASQENTCLYQDVSLSGYKAGDSVIFSILVCNYDQPPHDMGRVELQFLDSSGKVLKSYTQDQRNPDWNQQTIIASIPAGTAAARVILWAIWYVGGDVDAYYDAASLVATTDQYRMVYITEKDGRQTAKAGDALTLTADNGVSRDPGDYIWSSSYNDAATVDAGGVATFLTDAADGVAFYAKDRQTGVVGVYWVNSDYENAAPASGSDWASADLQAADQLGLIPECLEGADLTQPITRAEFAAVAVKTYEALSGTAAIPVVNNPFTDCSDPEVLKAYNIGAVNGTSASTFTPDALLNREQAAAMLTRVFKRVTLAGWTLAADRQFSLDYAQPAPFSDDAQISAWARDSVYFMAANGIIQGSGGQFMPKAATEAQEAQGYAQATREQALLIAVRMVQKLG</sequence>
<dbReference type="AlphaFoldDB" id="A0AAW5JK20"/>
<proteinExistence type="predicted"/>
<feature type="signal peptide" evidence="2">
    <location>
        <begin position="1"/>
        <end position="25"/>
    </location>
</feature>
<feature type="domain" description="SLH" evidence="3">
    <location>
        <begin position="403"/>
        <end position="470"/>
    </location>
</feature>
<evidence type="ECO:0000256" key="1">
    <source>
        <dbReference type="ARBA" id="ARBA00022737"/>
    </source>
</evidence>
<reference evidence="4" key="1">
    <citation type="submission" date="2022-06" db="EMBL/GenBank/DDBJ databases">
        <title>Isolation of gut microbiota from human fecal samples.</title>
        <authorList>
            <person name="Pamer E.G."/>
            <person name="Barat B."/>
            <person name="Waligurski E."/>
            <person name="Medina S."/>
            <person name="Paddock L."/>
            <person name="Mostad J."/>
        </authorList>
    </citation>
    <scope>NUCLEOTIDE SEQUENCE</scope>
    <source>
        <strain evidence="4">DFI.9.91</strain>
    </source>
</reference>
<accession>A0AAW5JK20</accession>
<dbReference type="Gene3D" id="2.60.120.260">
    <property type="entry name" value="Galactose-binding domain-like"/>
    <property type="match status" value="1"/>
</dbReference>
<evidence type="ECO:0000313" key="5">
    <source>
        <dbReference type="Proteomes" id="UP001204562"/>
    </source>
</evidence>
<feature type="domain" description="SLH" evidence="3">
    <location>
        <begin position="327"/>
        <end position="390"/>
    </location>
</feature>
<organism evidence="4 5">
    <name type="scientific">Intestinimonas massiliensis</name>
    <name type="common">ex Afouda et al. 2020</name>
    <dbReference type="NCBI Taxonomy" id="1673721"/>
    <lineage>
        <taxon>Bacteria</taxon>
        <taxon>Bacillati</taxon>
        <taxon>Bacillota</taxon>
        <taxon>Clostridia</taxon>
        <taxon>Eubacteriales</taxon>
        <taxon>Intestinimonas</taxon>
    </lineage>
</organism>
<keyword evidence="1" id="KW-0677">Repeat</keyword>